<evidence type="ECO:0000256" key="4">
    <source>
        <dbReference type="ARBA" id="ARBA00022989"/>
    </source>
</evidence>
<feature type="transmembrane region" description="Helical" evidence="6">
    <location>
        <begin position="147"/>
        <end position="166"/>
    </location>
</feature>
<evidence type="ECO:0000256" key="1">
    <source>
        <dbReference type="ARBA" id="ARBA00004141"/>
    </source>
</evidence>
<proteinExistence type="inferred from homology"/>
<accession>A0ABM6RPV5</accession>
<keyword evidence="3 6" id="KW-0812">Transmembrane</keyword>
<dbReference type="InterPro" id="IPR004923">
    <property type="entry name" value="FTR1/Fip1/EfeU"/>
</dbReference>
<feature type="transmembrane region" description="Helical" evidence="6">
    <location>
        <begin position="38"/>
        <end position="57"/>
    </location>
</feature>
<feature type="transmembrane region" description="Helical" evidence="6">
    <location>
        <begin position="243"/>
        <end position="262"/>
    </location>
</feature>
<feature type="transmembrane region" description="Helical" evidence="6">
    <location>
        <begin position="69"/>
        <end position="90"/>
    </location>
</feature>
<evidence type="ECO:0000256" key="2">
    <source>
        <dbReference type="ARBA" id="ARBA00008333"/>
    </source>
</evidence>
<comment type="similarity">
    <text evidence="2">Belongs to the oxidase-dependent Fe transporter (OFeT) (TC 9.A.10.1) family.</text>
</comment>
<keyword evidence="5 6" id="KW-0472">Membrane</keyword>
<keyword evidence="4 6" id="KW-1133">Transmembrane helix</keyword>
<reference evidence="7 8" key="1">
    <citation type="journal article" date="2019" name="Sci. Rep.">
        <title>Sulfobacillus thermotolerans: new insights into resistance and metabolic capacities of acidophilic chemolithotrophs.</title>
        <authorList>
            <person name="Panyushkina A.E."/>
            <person name="Babenko V.V."/>
            <person name="Nikitina A.S."/>
            <person name="Selezneva O.V."/>
            <person name="Tsaplina I.A."/>
            <person name="Letarova M.A."/>
            <person name="Kostryukova E.S."/>
            <person name="Letarov A.V."/>
        </authorList>
    </citation>
    <scope>NUCLEOTIDE SEQUENCE [LARGE SCALE GENOMIC DNA]</scope>
    <source>
        <strain evidence="7 8">Kr1</strain>
    </source>
</reference>
<name>A0ABM6RPV5_9FIRM</name>
<dbReference type="EMBL" id="CP019454">
    <property type="protein sequence ID" value="AUW93374.1"/>
    <property type="molecule type" value="Genomic_DNA"/>
</dbReference>
<evidence type="ECO:0000256" key="5">
    <source>
        <dbReference type="ARBA" id="ARBA00023136"/>
    </source>
</evidence>
<keyword evidence="8" id="KW-1185">Reference proteome</keyword>
<dbReference type="PANTHER" id="PTHR31632:SF2">
    <property type="entry name" value="PLASMA MEMBRANE IRON PERMEASE"/>
    <property type="match status" value="1"/>
</dbReference>
<evidence type="ECO:0000313" key="7">
    <source>
        <dbReference type="EMBL" id="AUW93374.1"/>
    </source>
</evidence>
<protein>
    <recommendedName>
        <fullName evidence="9">Iron permease</fullName>
    </recommendedName>
</protein>
<sequence length="272" mass="30622">MLPTLVIFARESVEASMIVAIILSYLRQIGRRDLTFMVWTGTVIALVSDAAIGTFVWENIHRYRGTRLQIGFEGTTYFAAAVMLTAMSFWMKKQSQHLKYHIQHDVARSLTRSSRWTLALLSGVTVGREGLETTIFVLALSFRTAPAQLLTGAVLGIAMGLSLSYWMYHLGRRIPLRTFFSTFGVLLLLFADALISDGVEDYQALHWIPWGRRVLWHSGRYLRESGALGDLLHTFIGYAQSPTLLQVVLYLGLLAPGIYLFLKPWGHQTAKP</sequence>
<dbReference type="Proteomes" id="UP000325292">
    <property type="component" value="Chromosome"/>
</dbReference>
<evidence type="ECO:0000256" key="3">
    <source>
        <dbReference type="ARBA" id="ARBA00022692"/>
    </source>
</evidence>
<gene>
    <name evidence="7" type="ORF">BXT84_04920</name>
</gene>
<comment type="subcellular location">
    <subcellularLocation>
        <location evidence="1">Membrane</location>
        <topology evidence="1">Multi-pass membrane protein</topology>
    </subcellularLocation>
</comment>
<dbReference type="PANTHER" id="PTHR31632">
    <property type="entry name" value="IRON TRANSPORTER FTH1"/>
    <property type="match status" value="1"/>
</dbReference>
<feature type="transmembrane region" description="Helical" evidence="6">
    <location>
        <begin position="178"/>
        <end position="195"/>
    </location>
</feature>
<organism evidence="7 8">
    <name type="scientific">Sulfobacillus thermotolerans</name>
    <dbReference type="NCBI Taxonomy" id="338644"/>
    <lineage>
        <taxon>Bacteria</taxon>
        <taxon>Bacillati</taxon>
        <taxon>Bacillota</taxon>
        <taxon>Clostridia</taxon>
        <taxon>Eubacteriales</taxon>
        <taxon>Clostridiales Family XVII. Incertae Sedis</taxon>
        <taxon>Sulfobacillus</taxon>
    </lineage>
</organism>
<evidence type="ECO:0008006" key="9">
    <source>
        <dbReference type="Google" id="ProtNLM"/>
    </source>
</evidence>
<evidence type="ECO:0000256" key="6">
    <source>
        <dbReference type="SAM" id="Phobius"/>
    </source>
</evidence>
<dbReference type="Pfam" id="PF03239">
    <property type="entry name" value="FTR1"/>
    <property type="match status" value="1"/>
</dbReference>
<evidence type="ECO:0000313" key="8">
    <source>
        <dbReference type="Proteomes" id="UP000325292"/>
    </source>
</evidence>